<evidence type="ECO:0000256" key="2">
    <source>
        <dbReference type="PROSITE-ProRule" id="PRU00335"/>
    </source>
</evidence>
<evidence type="ECO:0000259" key="3">
    <source>
        <dbReference type="PROSITE" id="PS50977"/>
    </source>
</evidence>
<dbReference type="InterPro" id="IPR001647">
    <property type="entry name" value="HTH_TetR"/>
</dbReference>
<protein>
    <submittedName>
        <fullName evidence="4">TetR/AcrR family transcriptional regulator</fullName>
    </submittedName>
</protein>
<evidence type="ECO:0000256" key="1">
    <source>
        <dbReference type="ARBA" id="ARBA00023125"/>
    </source>
</evidence>
<dbReference type="Pfam" id="PF00440">
    <property type="entry name" value="TetR_N"/>
    <property type="match status" value="1"/>
</dbReference>
<dbReference type="SUPFAM" id="SSF48498">
    <property type="entry name" value="Tetracyclin repressor-like, C-terminal domain"/>
    <property type="match status" value="1"/>
</dbReference>
<gene>
    <name evidence="4" type="ORF">E1263_01100</name>
</gene>
<keyword evidence="1 2" id="KW-0238">DNA-binding</keyword>
<dbReference type="PANTHER" id="PTHR30055:SF226">
    <property type="entry name" value="HTH-TYPE TRANSCRIPTIONAL REGULATOR PKSA"/>
    <property type="match status" value="1"/>
</dbReference>
<dbReference type="RefSeq" id="WP_132164327.1">
    <property type="nucleotide sequence ID" value="NZ_SMKX01000002.1"/>
</dbReference>
<accession>A0A4R4ZWF6</accession>
<evidence type="ECO:0000313" key="5">
    <source>
        <dbReference type="Proteomes" id="UP000295124"/>
    </source>
</evidence>
<dbReference type="GO" id="GO:0003700">
    <property type="term" value="F:DNA-binding transcription factor activity"/>
    <property type="evidence" value="ECO:0007669"/>
    <property type="project" value="TreeGrafter"/>
</dbReference>
<sequence>MGISKADRTAEEFKQAARRVFAAQGYAATKITDITAEAGRATGGIYRYFPSKAAVLKALADDFLAARHTRVAHASGDGHRMTTEQDVRDHVQAYWRSYREHLAEMVAISDAAASDPEFAEVHRQIRAADVAIWRRHIKELRAELGLSVTESAALAQMVVSLLESYCHATFHPSTGTSRGSVGTLAGFVYGGITN</sequence>
<dbReference type="PANTHER" id="PTHR30055">
    <property type="entry name" value="HTH-TYPE TRANSCRIPTIONAL REGULATOR RUTR"/>
    <property type="match status" value="1"/>
</dbReference>
<keyword evidence="5" id="KW-1185">Reference proteome</keyword>
<dbReference type="PRINTS" id="PR00455">
    <property type="entry name" value="HTHTETR"/>
</dbReference>
<dbReference type="InterPro" id="IPR036271">
    <property type="entry name" value="Tet_transcr_reg_TetR-rel_C_sf"/>
</dbReference>
<name>A0A4R4ZWF6_9ACTN</name>
<organism evidence="4 5">
    <name type="scientific">Kribbella antibiotica</name>
    <dbReference type="NCBI Taxonomy" id="190195"/>
    <lineage>
        <taxon>Bacteria</taxon>
        <taxon>Bacillati</taxon>
        <taxon>Actinomycetota</taxon>
        <taxon>Actinomycetes</taxon>
        <taxon>Propionibacteriales</taxon>
        <taxon>Kribbellaceae</taxon>
        <taxon>Kribbella</taxon>
    </lineage>
</organism>
<evidence type="ECO:0000313" key="4">
    <source>
        <dbReference type="EMBL" id="TDD63255.1"/>
    </source>
</evidence>
<dbReference type="Gene3D" id="1.10.357.10">
    <property type="entry name" value="Tetracycline Repressor, domain 2"/>
    <property type="match status" value="1"/>
</dbReference>
<dbReference type="AlphaFoldDB" id="A0A4R4ZWF6"/>
<dbReference type="EMBL" id="SMKX01000002">
    <property type="protein sequence ID" value="TDD63255.1"/>
    <property type="molecule type" value="Genomic_DNA"/>
</dbReference>
<proteinExistence type="predicted"/>
<dbReference type="InterPro" id="IPR050109">
    <property type="entry name" value="HTH-type_TetR-like_transc_reg"/>
</dbReference>
<dbReference type="InterPro" id="IPR009057">
    <property type="entry name" value="Homeodomain-like_sf"/>
</dbReference>
<reference evidence="4 5" key="1">
    <citation type="submission" date="2019-03" db="EMBL/GenBank/DDBJ databases">
        <title>Draft genome sequences of novel Actinobacteria.</title>
        <authorList>
            <person name="Sahin N."/>
            <person name="Ay H."/>
            <person name="Saygin H."/>
        </authorList>
    </citation>
    <scope>NUCLEOTIDE SEQUENCE [LARGE SCALE GENOMIC DNA]</scope>
    <source>
        <strain evidence="4 5">JCM 13523</strain>
    </source>
</reference>
<dbReference type="PROSITE" id="PS50977">
    <property type="entry name" value="HTH_TETR_2"/>
    <property type="match status" value="1"/>
</dbReference>
<dbReference type="SUPFAM" id="SSF46689">
    <property type="entry name" value="Homeodomain-like"/>
    <property type="match status" value="1"/>
</dbReference>
<dbReference type="Gene3D" id="1.10.10.60">
    <property type="entry name" value="Homeodomain-like"/>
    <property type="match status" value="1"/>
</dbReference>
<comment type="caution">
    <text evidence="4">The sequence shown here is derived from an EMBL/GenBank/DDBJ whole genome shotgun (WGS) entry which is preliminary data.</text>
</comment>
<feature type="DNA-binding region" description="H-T-H motif" evidence="2">
    <location>
        <begin position="30"/>
        <end position="49"/>
    </location>
</feature>
<feature type="domain" description="HTH tetR-type" evidence="3">
    <location>
        <begin position="7"/>
        <end position="67"/>
    </location>
</feature>
<dbReference type="GO" id="GO:0000976">
    <property type="term" value="F:transcription cis-regulatory region binding"/>
    <property type="evidence" value="ECO:0007669"/>
    <property type="project" value="TreeGrafter"/>
</dbReference>
<dbReference type="OrthoDB" id="3237195at2"/>
<dbReference type="Proteomes" id="UP000295124">
    <property type="component" value="Unassembled WGS sequence"/>
</dbReference>